<keyword evidence="2 7" id="KW-0436">Ligase</keyword>
<evidence type="ECO:0000256" key="5">
    <source>
        <dbReference type="ARBA" id="ARBA00022917"/>
    </source>
</evidence>
<comment type="caution">
    <text evidence="9">The sequence shown here is derived from an EMBL/GenBank/DDBJ whole genome shotgun (WGS) entry which is preliminary data.</text>
</comment>
<dbReference type="EC" id="6.3.5.7" evidence="7"/>
<dbReference type="PANTHER" id="PTHR11895:SF7">
    <property type="entry name" value="GLUTAMYL-TRNA(GLN) AMIDOTRANSFERASE SUBUNIT A, MITOCHONDRIAL"/>
    <property type="match status" value="1"/>
</dbReference>
<dbReference type="InterPro" id="IPR020556">
    <property type="entry name" value="Amidase_CS"/>
</dbReference>
<evidence type="ECO:0000256" key="6">
    <source>
        <dbReference type="ARBA" id="ARBA00047407"/>
    </source>
</evidence>
<dbReference type="InterPro" id="IPR023631">
    <property type="entry name" value="Amidase_dom"/>
</dbReference>
<evidence type="ECO:0000256" key="1">
    <source>
        <dbReference type="ARBA" id="ARBA00008069"/>
    </source>
</evidence>
<protein>
    <recommendedName>
        <fullName evidence="7">Glutamyl-tRNA(Gln) amidotransferase subunit A</fullName>
        <shortName evidence="7">Glu-ADT subunit A</shortName>
        <ecNumber evidence="7">6.3.5.7</ecNumber>
    </recommendedName>
</protein>
<feature type="active site" description="Charge relay system" evidence="7">
    <location>
        <position position="55"/>
    </location>
</feature>
<comment type="subunit">
    <text evidence="7">Heterotrimer of A, B and C subunits.</text>
</comment>
<comment type="function">
    <text evidence="7">Allows the formation of correctly charged Gln-tRNA(Gln) through the transamidation of misacylated Glu-tRNA(Gln) in organisms which lack glutaminyl-tRNA synthetase. The reaction takes place in the presence of glutamine and ATP through an activated gamma-phospho-Glu-tRNA(Gln).</text>
</comment>
<reference evidence="9" key="1">
    <citation type="journal article" date="2020" name="mSystems">
        <title>Genome- and Community-Level Interaction Insights into Carbon Utilization and Element Cycling Functions of Hydrothermarchaeota in Hydrothermal Sediment.</title>
        <authorList>
            <person name="Zhou Z."/>
            <person name="Liu Y."/>
            <person name="Xu W."/>
            <person name="Pan J."/>
            <person name="Luo Z.H."/>
            <person name="Li M."/>
        </authorList>
    </citation>
    <scope>NUCLEOTIDE SEQUENCE [LARGE SCALE GENOMIC DNA]</scope>
    <source>
        <strain evidence="9">HyVt-386</strain>
    </source>
</reference>
<dbReference type="Proteomes" id="UP000885936">
    <property type="component" value="Unassembled WGS sequence"/>
</dbReference>
<dbReference type="HAMAP" id="MF_00120">
    <property type="entry name" value="GatA"/>
    <property type="match status" value="1"/>
</dbReference>
<evidence type="ECO:0000256" key="3">
    <source>
        <dbReference type="ARBA" id="ARBA00022741"/>
    </source>
</evidence>
<dbReference type="GO" id="GO:0030956">
    <property type="term" value="C:glutamyl-tRNA(Gln) amidotransferase complex"/>
    <property type="evidence" value="ECO:0007669"/>
    <property type="project" value="InterPro"/>
</dbReference>
<dbReference type="AlphaFoldDB" id="A0A7J2S106"/>
<evidence type="ECO:0000256" key="7">
    <source>
        <dbReference type="HAMAP-Rule" id="MF_00120"/>
    </source>
</evidence>
<evidence type="ECO:0000313" key="9">
    <source>
        <dbReference type="EMBL" id="HEC56962.1"/>
    </source>
</evidence>
<evidence type="ECO:0000259" key="8">
    <source>
        <dbReference type="Pfam" id="PF01425"/>
    </source>
</evidence>
<comment type="similarity">
    <text evidence="1 7">Belongs to the amidase family. GatA subfamily.</text>
</comment>
<dbReference type="InterPro" id="IPR036928">
    <property type="entry name" value="AS_sf"/>
</dbReference>
<dbReference type="GO" id="GO:0050567">
    <property type="term" value="F:glutaminyl-tRNA synthase (glutamine-hydrolyzing) activity"/>
    <property type="evidence" value="ECO:0007669"/>
    <property type="project" value="UniProtKB-UniRule"/>
</dbReference>
<accession>A0A7J2S106</accession>
<dbReference type="GO" id="GO:0005524">
    <property type="term" value="F:ATP binding"/>
    <property type="evidence" value="ECO:0007669"/>
    <property type="project" value="UniProtKB-KW"/>
</dbReference>
<dbReference type="InterPro" id="IPR000120">
    <property type="entry name" value="Amidase"/>
</dbReference>
<keyword evidence="3 7" id="KW-0547">Nucleotide-binding</keyword>
<dbReference type="PANTHER" id="PTHR11895">
    <property type="entry name" value="TRANSAMIDASE"/>
    <property type="match status" value="1"/>
</dbReference>
<feature type="active site" description="Charge relay system" evidence="7">
    <location>
        <position position="130"/>
    </location>
</feature>
<feature type="active site" description="Acyl-ester intermediate" evidence="7">
    <location>
        <position position="154"/>
    </location>
</feature>
<evidence type="ECO:0000256" key="2">
    <source>
        <dbReference type="ARBA" id="ARBA00022598"/>
    </source>
</evidence>
<sequence length="458" mass="49768">MSCLERIEKAFERIEQGGLNTYITLNREGAVERAREIDRSKSEEGRLSGVPIAIKDAITTKGIRTTCASRMLEDYIPPYDAHVIECLLREGAIIIGKTNMDEFSMGTSTETSYFGPTLNPHDRTRVPGGSSGGSAATVAAGEVRLALGSDTGGSIRCPASFCGVVGLKPTYGLVSRYGLIAYANSLEQIGPIGRTVPDVALLLDVISSPDPRDSTQIGSAGGYLDNLTPALEGMRIAVPCEFFGDGIDPAVERAVWDMIHRAEELGATYSEVSIPSVEYALAAYYIIAMSEASSNLARFDGLRYGLRLKDEGNWHATFSKIRAEGFGEEVKRRILLGTYALSAGYYGRYYLKALKVRRMIKEEFDRILSDFDLIFTPTMPFTAFKLGEKINDPLSLYLADVNTVPVNLAGLPSISIPAGYSGGLPIGLQIIGGYFEEQKILNASYALFEDGEDERGFS</sequence>
<gene>
    <name evidence="7 9" type="primary">gatA</name>
    <name evidence="9" type="ORF">ENI32_03655</name>
</gene>
<evidence type="ECO:0000256" key="4">
    <source>
        <dbReference type="ARBA" id="ARBA00022840"/>
    </source>
</evidence>
<dbReference type="GO" id="GO:0006412">
    <property type="term" value="P:translation"/>
    <property type="evidence" value="ECO:0007669"/>
    <property type="project" value="UniProtKB-UniRule"/>
</dbReference>
<dbReference type="PROSITE" id="PS00571">
    <property type="entry name" value="AMIDASES"/>
    <property type="match status" value="1"/>
</dbReference>
<dbReference type="InterPro" id="IPR004412">
    <property type="entry name" value="GatA"/>
</dbReference>
<dbReference type="EMBL" id="DRIE01000063">
    <property type="protein sequence ID" value="HEC56962.1"/>
    <property type="molecule type" value="Genomic_DNA"/>
</dbReference>
<dbReference type="Pfam" id="PF01425">
    <property type="entry name" value="Amidase"/>
    <property type="match status" value="1"/>
</dbReference>
<comment type="catalytic activity">
    <reaction evidence="6 7">
        <text>L-glutamyl-tRNA(Gln) + L-glutamine + ATP + H2O = L-glutaminyl-tRNA(Gln) + L-glutamate + ADP + phosphate + H(+)</text>
        <dbReference type="Rhea" id="RHEA:17521"/>
        <dbReference type="Rhea" id="RHEA-COMP:9681"/>
        <dbReference type="Rhea" id="RHEA-COMP:9684"/>
        <dbReference type="ChEBI" id="CHEBI:15377"/>
        <dbReference type="ChEBI" id="CHEBI:15378"/>
        <dbReference type="ChEBI" id="CHEBI:29985"/>
        <dbReference type="ChEBI" id="CHEBI:30616"/>
        <dbReference type="ChEBI" id="CHEBI:43474"/>
        <dbReference type="ChEBI" id="CHEBI:58359"/>
        <dbReference type="ChEBI" id="CHEBI:78520"/>
        <dbReference type="ChEBI" id="CHEBI:78521"/>
        <dbReference type="ChEBI" id="CHEBI:456216"/>
        <dbReference type="EC" id="6.3.5.7"/>
    </reaction>
</comment>
<organism evidence="9">
    <name type="scientific">Candidatus Syntropharchaeum butanivorans</name>
    <dbReference type="NCBI Taxonomy" id="1839936"/>
    <lineage>
        <taxon>Archaea</taxon>
        <taxon>Methanobacteriati</taxon>
        <taxon>Methanobacteriota</taxon>
        <taxon>Stenosarchaea group</taxon>
        <taxon>Methanomicrobia</taxon>
        <taxon>Methanosarcinales</taxon>
        <taxon>ANME-2 cluster</taxon>
        <taxon>Candidatus Syntropharchaeum</taxon>
    </lineage>
</organism>
<proteinExistence type="inferred from homology"/>
<keyword evidence="5 7" id="KW-0648">Protein biosynthesis</keyword>
<dbReference type="SUPFAM" id="SSF75304">
    <property type="entry name" value="Amidase signature (AS) enzymes"/>
    <property type="match status" value="1"/>
</dbReference>
<dbReference type="NCBIfam" id="TIGR00132">
    <property type="entry name" value="gatA"/>
    <property type="match status" value="1"/>
</dbReference>
<keyword evidence="4 7" id="KW-0067">ATP-binding</keyword>
<feature type="domain" description="Amidase" evidence="8">
    <location>
        <begin position="7"/>
        <end position="441"/>
    </location>
</feature>
<dbReference type="Gene3D" id="3.90.1300.10">
    <property type="entry name" value="Amidase signature (AS) domain"/>
    <property type="match status" value="1"/>
</dbReference>
<name>A0A7J2S106_9EURY</name>